<dbReference type="Pfam" id="PF00199">
    <property type="entry name" value="Catalase"/>
    <property type="match status" value="1"/>
</dbReference>
<evidence type="ECO:0000313" key="17">
    <source>
        <dbReference type="Proteomes" id="UP000010388"/>
    </source>
</evidence>
<evidence type="ECO:0000256" key="13">
    <source>
        <dbReference type="PIRSR" id="PIRSR038927-3"/>
    </source>
</evidence>
<dbReference type="PROSITE" id="PS00438">
    <property type="entry name" value="CATALASE_2"/>
    <property type="match status" value="1"/>
</dbReference>
<dbReference type="eggNOG" id="COG0753">
    <property type="taxonomic scope" value="Bacteria"/>
</dbReference>
<dbReference type="GO" id="GO:0020037">
    <property type="term" value="F:heme binding"/>
    <property type="evidence" value="ECO:0007669"/>
    <property type="project" value="UniProtKB-UniRule"/>
</dbReference>
<comment type="similarity">
    <text evidence="2">Belongs to the catalase family. HPII subfamily.</text>
</comment>
<dbReference type="SUPFAM" id="SSF52317">
    <property type="entry name" value="Class I glutamine amidotransferase-like"/>
    <property type="match status" value="1"/>
</dbReference>
<dbReference type="SUPFAM" id="SSF56634">
    <property type="entry name" value="Heme-dependent catalase-like"/>
    <property type="match status" value="1"/>
</dbReference>
<dbReference type="InterPro" id="IPR024708">
    <property type="entry name" value="Catalase_AS"/>
</dbReference>
<evidence type="ECO:0000313" key="16">
    <source>
        <dbReference type="EMBL" id="AFY27975.1"/>
    </source>
</evidence>
<dbReference type="PANTHER" id="PTHR42821:SF1">
    <property type="entry name" value="CATALASE-B"/>
    <property type="match status" value="1"/>
</dbReference>
<evidence type="ECO:0000256" key="12">
    <source>
        <dbReference type="PIRSR" id="PIRSR038927-2"/>
    </source>
</evidence>
<feature type="domain" description="Catalase core" evidence="15">
    <location>
        <begin position="37"/>
        <end position="425"/>
    </location>
</feature>
<dbReference type="InterPro" id="IPR010582">
    <property type="entry name" value="Catalase_immune_responsive"/>
</dbReference>
<keyword evidence="8 10" id="KW-0408">Iron</keyword>
<dbReference type="HOGENOM" id="CLU_010645_3_0_3"/>
<feature type="binding site" evidence="13">
    <location>
        <position position="81"/>
    </location>
    <ligand>
        <name>heme</name>
        <dbReference type="ChEBI" id="CHEBI:30413"/>
    </ligand>
</feature>
<feature type="binding site" description="axial binding residue" evidence="12">
    <location>
        <position position="371"/>
    </location>
    <ligand>
        <name>heme</name>
        <dbReference type="ChEBI" id="CHEBI:30413"/>
    </ligand>
    <ligandPart>
        <name>Fe</name>
        <dbReference type="ChEBI" id="CHEBI:18248"/>
    </ligandPart>
</feature>
<dbReference type="GO" id="GO:0006979">
    <property type="term" value="P:response to oxidative stress"/>
    <property type="evidence" value="ECO:0007669"/>
    <property type="project" value="InterPro"/>
</dbReference>
<dbReference type="InterPro" id="IPR043156">
    <property type="entry name" value="Catalase_clade2_helical"/>
</dbReference>
<feature type="binding site" evidence="13">
    <location>
        <position position="121"/>
    </location>
    <ligand>
        <name>heme</name>
        <dbReference type="ChEBI" id="CHEBI:30413"/>
    </ligand>
</feature>
<dbReference type="CDD" id="cd03132">
    <property type="entry name" value="GATase1_catalase"/>
    <property type="match status" value="1"/>
</dbReference>
<dbReference type="STRING" id="292564.Cyagr_0788"/>
<keyword evidence="5 10" id="KW-0349">Heme</keyword>
<keyword evidence="9 10" id="KW-0376">Hydrogen peroxide</keyword>
<name>K9P4E9_CYAGP</name>
<dbReference type="Pfam" id="PF06628">
    <property type="entry name" value="Catalase-rel"/>
    <property type="match status" value="1"/>
</dbReference>
<evidence type="ECO:0000256" key="7">
    <source>
        <dbReference type="ARBA" id="ARBA00023002"/>
    </source>
</evidence>
<dbReference type="PROSITE" id="PS51402">
    <property type="entry name" value="CATALASE_3"/>
    <property type="match status" value="1"/>
</dbReference>
<dbReference type="GO" id="GO:0042744">
    <property type="term" value="P:hydrogen peroxide catabolic process"/>
    <property type="evidence" value="ECO:0007669"/>
    <property type="project" value="UniProtKB-UniRule"/>
</dbReference>
<feature type="region of interest" description="Disordered" evidence="14">
    <location>
        <begin position="417"/>
        <end position="437"/>
    </location>
</feature>
<dbReference type="Pfam" id="PF18011">
    <property type="entry name" value="Catalase_C"/>
    <property type="match status" value="1"/>
</dbReference>
<evidence type="ECO:0000256" key="4">
    <source>
        <dbReference type="ARBA" id="ARBA00022559"/>
    </source>
</evidence>
<reference evidence="17" key="1">
    <citation type="journal article" date="2013" name="Proc. Natl. Acad. Sci. U.S.A.">
        <title>Improving the coverage of the cyanobacterial phylum using diversity-driven genome sequencing.</title>
        <authorList>
            <person name="Shih P.M."/>
            <person name="Wu D."/>
            <person name="Latifi A."/>
            <person name="Axen S.D."/>
            <person name="Fewer D.P."/>
            <person name="Talla E."/>
            <person name="Calteau A."/>
            <person name="Cai F."/>
            <person name="Tandeau de Marsac N."/>
            <person name="Rippka R."/>
            <person name="Herdman M."/>
            <person name="Sivonen K."/>
            <person name="Coursin T."/>
            <person name="Laurent T."/>
            <person name="Goodwin L."/>
            <person name="Nolan M."/>
            <person name="Davenport K.W."/>
            <person name="Han C.S."/>
            <person name="Rubin E.M."/>
            <person name="Eisen J.A."/>
            <person name="Woyke T."/>
            <person name="Gugger M."/>
            <person name="Kerfeld C.A."/>
        </authorList>
    </citation>
    <scope>NUCLEOTIDE SEQUENCE [LARGE SCALE GENOMIC DNA]</scope>
    <source>
        <strain evidence="17">ATCC 27147 / PCC 6307</strain>
    </source>
</reference>
<dbReference type="GO" id="GO:0046872">
    <property type="term" value="F:metal ion binding"/>
    <property type="evidence" value="ECO:0007669"/>
    <property type="project" value="UniProtKB-KW"/>
</dbReference>
<organism evidence="16 17">
    <name type="scientific">Cyanobium gracile (strain ATCC 27147 / PCC 6307)</name>
    <dbReference type="NCBI Taxonomy" id="292564"/>
    <lineage>
        <taxon>Bacteria</taxon>
        <taxon>Bacillati</taxon>
        <taxon>Cyanobacteriota</taxon>
        <taxon>Cyanophyceae</taxon>
        <taxon>Synechococcales</taxon>
        <taxon>Prochlorococcaceae</taxon>
        <taxon>Cyanobium</taxon>
    </lineage>
</organism>
<accession>K9P4E9</accession>
<evidence type="ECO:0000256" key="14">
    <source>
        <dbReference type="SAM" id="MobiDB-lite"/>
    </source>
</evidence>
<comment type="catalytic activity">
    <reaction evidence="10">
        <text>2 H2O2 = O2 + 2 H2O</text>
        <dbReference type="Rhea" id="RHEA:20309"/>
        <dbReference type="ChEBI" id="CHEBI:15377"/>
        <dbReference type="ChEBI" id="CHEBI:15379"/>
        <dbReference type="ChEBI" id="CHEBI:16240"/>
        <dbReference type="EC" id="1.11.1.6"/>
    </reaction>
</comment>
<dbReference type="RefSeq" id="WP_015108429.1">
    <property type="nucleotide sequence ID" value="NC_019675.1"/>
</dbReference>
<evidence type="ECO:0000256" key="5">
    <source>
        <dbReference type="ARBA" id="ARBA00022617"/>
    </source>
</evidence>
<dbReference type="PRINTS" id="PR00067">
    <property type="entry name" value="CATALASE"/>
</dbReference>
<dbReference type="GO" id="GO:0005829">
    <property type="term" value="C:cytosol"/>
    <property type="evidence" value="ECO:0007669"/>
    <property type="project" value="TreeGrafter"/>
</dbReference>
<evidence type="ECO:0000256" key="1">
    <source>
        <dbReference type="ARBA" id="ARBA00001971"/>
    </source>
</evidence>
<dbReference type="PIRSF" id="PIRSF038927">
    <property type="entry name" value="Catalase_clade2"/>
    <property type="match status" value="1"/>
</dbReference>
<evidence type="ECO:0000256" key="11">
    <source>
        <dbReference type="PIRSR" id="PIRSR038927-1"/>
    </source>
</evidence>
<evidence type="ECO:0000256" key="9">
    <source>
        <dbReference type="ARBA" id="ARBA00023324"/>
    </source>
</evidence>
<dbReference type="InterPro" id="IPR029062">
    <property type="entry name" value="Class_I_gatase-like"/>
</dbReference>
<evidence type="ECO:0000256" key="10">
    <source>
        <dbReference type="PIRNR" id="PIRNR038927"/>
    </source>
</evidence>
<protein>
    <recommendedName>
        <fullName evidence="3 10">Catalase</fullName>
        <ecNumber evidence="3 10">1.11.1.6</ecNumber>
    </recommendedName>
</protein>
<dbReference type="InterPro" id="IPR024712">
    <property type="entry name" value="Catalase_clade2"/>
</dbReference>
<dbReference type="InterPro" id="IPR020835">
    <property type="entry name" value="Catalase_sf"/>
</dbReference>
<feature type="region of interest" description="Disordered" evidence="14">
    <location>
        <begin position="1"/>
        <end position="27"/>
    </location>
</feature>
<dbReference type="InterPro" id="IPR011614">
    <property type="entry name" value="Catalase_core"/>
</dbReference>
<dbReference type="Gene3D" id="2.40.180.10">
    <property type="entry name" value="Catalase core domain"/>
    <property type="match status" value="1"/>
</dbReference>
<dbReference type="GO" id="GO:0004096">
    <property type="term" value="F:catalase activity"/>
    <property type="evidence" value="ECO:0007669"/>
    <property type="project" value="UniProtKB-UniRule"/>
</dbReference>
<dbReference type="OrthoDB" id="9760293at2"/>
<keyword evidence="6 10" id="KW-0479">Metal-binding</keyword>
<dbReference type="SMART" id="SM01060">
    <property type="entry name" value="Catalase"/>
    <property type="match status" value="1"/>
</dbReference>
<dbReference type="AlphaFoldDB" id="K9P4E9"/>
<dbReference type="FunFam" id="2.40.180.10:FF:000003">
    <property type="entry name" value="Catalase"/>
    <property type="match status" value="1"/>
</dbReference>
<evidence type="ECO:0000256" key="2">
    <source>
        <dbReference type="ARBA" id="ARBA00010660"/>
    </source>
</evidence>
<proteinExistence type="inferred from homology"/>
<evidence type="ECO:0000256" key="6">
    <source>
        <dbReference type="ARBA" id="ARBA00022723"/>
    </source>
</evidence>
<dbReference type="EC" id="1.11.1.6" evidence="3 10"/>
<evidence type="ECO:0000256" key="3">
    <source>
        <dbReference type="ARBA" id="ARBA00012314"/>
    </source>
</evidence>
<dbReference type="PATRIC" id="fig|292564.3.peg.737"/>
<dbReference type="Gene3D" id="1.20.1370.20">
    <property type="match status" value="1"/>
</dbReference>
<feature type="compositionally biased region" description="Polar residues" evidence="14">
    <location>
        <begin position="17"/>
        <end position="27"/>
    </location>
</feature>
<dbReference type="Proteomes" id="UP000010388">
    <property type="component" value="Chromosome"/>
</dbReference>
<comment type="function">
    <text evidence="10">Decomposes hydrogen peroxide into water and oxygen; serves to protect cells from the toxic effects of hydrogen peroxide.</text>
</comment>
<sequence>MSSKSNDAPVRGDAPANNLSQPAETHQSVEALADTITTNHGIPIADNQNTLLAGVRGPALMEDFVLREKLTHFDHERIPERVVHARGSGAHGYFELYASLADITKAAFLSDPAVRTDVFARFSTVAGSSGSGDLARDVRGFAVKFYTSEGIYDLVGNNIPVFFVQDAMKFPDLAHAVKPEPDRGFPQASSAHDTFWDFVSLSPESMHMLLWTMSDRAIPRSFRMIEGFGVNTFRMVNAAGASNFVKFHWRPRLGLQSVLWDEAVSINGADPDFHRRDLWEAIDQGDFPEWEFGVQVISEATAASLDFDVLDPTKLIPEELVPVRIVGKMVLNRNVGNFFSETEQVAFLPTNLPPGIEFSNDPLLQGRLHSYQDTQITRLGGPNFHELPINAARCPMHNFQRDGMHQMNVPKGRVSYEPNSLDQGVPRENPHRGATSIPEQMDGEKIRQRASTFADHYSQARLFFRSVTKPEQAHIIDAFAFELSKVQVKAIRTRMLGHLAIIDPDLQAQVEASLGMQGEADTITPAVKPRELTPSPALSILAKAVPTLKGRKVGVLLLDGFDPALLTALQDSVNSEKASLFLVANSIAGATDSSGKLVPADGALSGSPSVFFDSVAILAPKDPPKTLPLAAATTEWLEKAFNHRKVMAYSSGAKTILERAQVASDPGVVLLSGASSVGGYIKAAKHGRLWDRVRAGEEGADA</sequence>
<feature type="active site" evidence="11">
    <location>
        <position position="157"/>
    </location>
</feature>
<dbReference type="EMBL" id="CP003495">
    <property type="protein sequence ID" value="AFY27975.1"/>
    <property type="molecule type" value="Genomic_DNA"/>
</dbReference>
<evidence type="ECO:0000259" key="15">
    <source>
        <dbReference type="SMART" id="SM01060"/>
    </source>
</evidence>
<dbReference type="Gene3D" id="3.40.50.880">
    <property type="match status" value="1"/>
</dbReference>
<evidence type="ECO:0000256" key="8">
    <source>
        <dbReference type="ARBA" id="ARBA00023004"/>
    </source>
</evidence>
<feature type="binding site" evidence="13">
    <location>
        <position position="378"/>
    </location>
    <ligand>
        <name>heme</name>
        <dbReference type="ChEBI" id="CHEBI:30413"/>
    </ligand>
</feature>
<keyword evidence="4 10" id="KW-0575">Peroxidase</keyword>
<comment type="cofactor">
    <cofactor evidence="1 10 12">
        <name>heme</name>
        <dbReference type="ChEBI" id="CHEBI:30413"/>
    </cofactor>
</comment>
<dbReference type="KEGG" id="cgc:Cyagr_0788"/>
<gene>
    <name evidence="16" type="ordered locus">Cyagr_0788</name>
</gene>
<dbReference type="InterPro" id="IPR018028">
    <property type="entry name" value="Catalase"/>
</dbReference>
<dbReference type="PANTHER" id="PTHR42821">
    <property type="entry name" value="CATALASE"/>
    <property type="match status" value="1"/>
</dbReference>
<feature type="active site" evidence="11">
    <location>
        <position position="84"/>
    </location>
</feature>
<feature type="binding site" evidence="13">
    <location>
        <position position="170"/>
    </location>
    <ligand>
        <name>heme</name>
        <dbReference type="ChEBI" id="CHEBI:30413"/>
    </ligand>
</feature>
<keyword evidence="7 10" id="KW-0560">Oxidoreductase</keyword>
<feature type="binding site" evidence="13">
    <location>
        <position position="367"/>
    </location>
    <ligand>
        <name>heme</name>
        <dbReference type="ChEBI" id="CHEBI:30413"/>
    </ligand>
</feature>
<dbReference type="InterPro" id="IPR041399">
    <property type="entry name" value="Catalase_large_C"/>
</dbReference>